<proteinExistence type="predicted"/>
<evidence type="ECO:0000313" key="6">
    <source>
        <dbReference type="WBParaSite" id="HCON_00138470-00001"/>
    </source>
</evidence>
<evidence type="ECO:0000256" key="1">
    <source>
        <dbReference type="SAM" id="MobiDB-lite"/>
    </source>
</evidence>
<dbReference type="WBParaSite" id="HCON_00138470-00001">
    <property type="protein sequence ID" value="HCON_00138470-00001"/>
    <property type="gene ID" value="HCON_00138470"/>
</dbReference>
<keyword evidence="2" id="KW-0472">Membrane</keyword>
<protein>
    <submittedName>
        <fullName evidence="6">Fibronectin type-III domain-containing protein</fullName>
    </submittedName>
</protein>
<keyword evidence="5" id="KW-1185">Reference proteome</keyword>
<dbReference type="AlphaFoldDB" id="A0A7I4YTG5"/>
<feature type="transmembrane region" description="Helical" evidence="2">
    <location>
        <begin position="946"/>
        <end position="974"/>
    </location>
</feature>
<feature type="chain" id="PRO_5029635616" evidence="3">
    <location>
        <begin position="21"/>
        <end position="1024"/>
    </location>
</feature>
<dbReference type="Pfam" id="PF24221">
    <property type="entry name" value="Fn3_nematode"/>
    <property type="match status" value="1"/>
</dbReference>
<reference evidence="6" key="1">
    <citation type="submission" date="2020-12" db="UniProtKB">
        <authorList>
            <consortium name="WormBaseParasite"/>
        </authorList>
    </citation>
    <scope>IDENTIFICATION</scope>
    <source>
        <strain evidence="6">MHco3</strain>
    </source>
</reference>
<name>A0A7I4YTG5_HAECO</name>
<keyword evidence="3" id="KW-0732">Signal</keyword>
<keyword evidence="2" id="KW-0812">Transmembrane</keyword>
<feature type="domain" description="Fibronectin type-III" evidence="4">
    <location>
        <begin position="295"/>
        <end position="405"/>
    </location>
</feature>
<dbReference type="Proteomes" id="UP000025227">
    <property type="component" value="Unplaced"/>
</dbReference>
<evidence type="ECO:0000256" key="3">
    <source>
        <dbReference type="SAM" id="SignalP"/>
    </source>
</evidence>
<evidence type="ECO:0000313" key="5">
    <source>
        <dbReference type="Proteomes" id="UP000025227"/>
    </source>
</evidence>
<keyword evidence="2" id="KW-1133">Transmembrane helix</keyword>
<dbReference type="InterPro" id="IPR057131">
    <property type="entry name" value="Fn3_nem"/>
</dbReference>
<feature type="signal peptide" evidence="3">
    <location>
        <begin position="1"/>
        <end position="20"/>
    </location>
</feature>
<evidence type="ECO:0000259" key="4">
    <source>
        <dbReference type="Pfam" id="PF24221"/>
    </source>
</evidence>
<evidence type="ECO:0000256" key="2">
    <source>
        <dbReference type="SAM" id="Phobius"/>
    </source>
</evidence>
<organism evidence="5 6">
    <name type="scientific">Haemonchus contortus</name>
    <name type="common">Barber pole worm</name>
    <dbReference type="NCBI Taxonomy" id="6289"/>
    <lineage>
        <taxon>Eukaryota</taxon>
        <taxon>Metazoa</taxon>
        <taxon>Ecdysozoa</taxon>
        <taxon>Nematoda</taxon>
        <taxon>Chromadorea</taxon>
        <taxon>Rhabditida</taxon>
        <taxon>Rhabditina</taxon>
        <taxon>Rhabditomorpha</taxon>
        <taxon>Strongyloidea</taxon>
        <taxon>Trichostrongylidae</taxon>
        <taxon>Haemonchus</taxon>
    </lineage>
</organism>
<dbReference type="OrthoDB" id="5866024at2759"/>
<feature type="region of interest" description="Disordered" evidence="1">
    <location>
        <begin position="567"/>
        <end position="646"/>
    </location>
</feature>
<feature type="compositionally biased region" description="Low complexity" evidence="1">
    <location>
        <begin position="567"/>
        <end position="634"/>
    </location>
</feature>
<accession>A0A7I4YTG5</accession>
<sequence length="1024" mass="114388">MHIPLFLLLLLFQYIPPVASVLPSIRGKCAIECYSRCMQSGSPSAVYCNCPVKQVHRPCNSVDKKLARAAMAPMASSVTTEYIDAHSIRLQIPPHPEAFAYIFEYATVSTRSDEWYYAGSSANPTVTFTILDPCRDYKFRAIVVLRSSDPVDHFVIYNEKPVRVELPPFVLASDQIFEEPPIYNATTDSLKIYVRWTLPRGYSDSDIYGYEAPALYPVQCHISEDDLPQPKIEIVKAGGRLVVLLPPSVLEARCRLWVEVRMLPRCVRLEPFNIQKNIEIDCRRNADWDICREKVDPVCMEIQDISGKNGQASLTWFPPLRSPLYYHVRYGPAQIKGNPPSDTWQIDSKRDIRVDATVSSLTLNVFEDQPFGVQVCAIFNQLRKRPKFSLARVTPFLCTSCKKTLSLAASRKRLNVRRSTPLAPAWSTGPLLPWSAKNNTSQDILAAQRDVDSARATDKESRCGCAKVKHPLPTAHERSWTDIVKSRDPIQPHKAKVLPSRDSSDRVIPSPTVFRMEADLLVGRDGQARHSVTNISLAQVNMHAPDAPIAIEKAEEINLLATTLTVSSTPATETSTASTNPTTTTSPTTTSATPSTQGEESPLPLAEESPSTPAGESSSTETTNAPTTTSLEATSMEMTTETDEVKADTAADINVIDVVADLMHSEPDRLRITAADTFTGATHSSQLMATEIPETLVMNETSLSKEELSRKLDETITNLEKALDDAGLSREFKVEDLAMEPAVLNETTLEEEFIKKAKSELFSRLESSSAEVRHHEKSKKCLLSTGIVCNFGCKTSRTCYCPPTTHFLSPDGGCVSQDSFGNVFCLPGIDVNATWDPISMNLMIRSAEVANHIRSVHGTDQLFVEFGRVIEERIHPNGTWEGPLFDGTKRTRMVIAIEDPYKREWYADMVVNRTGSTGAQAVPISLMNFIYDVRSESALRPTNESFWSAFFAIGKIMLLVVLVLIMFVLVYMNCSRIRLLYDRKRTHYFRPYYIDPQVHVSPLHPYVQKRTGRSGFYQSRTKVM</sequence>